<dbReference type="Pfam" id="PF00497">
    <property type="entry name" value="SBP_bac_3"/>
    <property type="match status" value="1"/>
</dbReference>
<evidence type="ECO:0000256" key="2">
    <source>
        <dbReference type="ARBA" id="ARBA00022729"/>
    </source>
</evidence>
<keyword evidence="6 7" id="KW-0961">Cell wall biogenesis/degradation</keyword>
<evidence type="ECO:0000256" key="5">
    <source>
        <dbReference type="ARBA" id="ARBA00023239"/>
    </source>
</evidence>
<evidence type="ECO:0000256" key="6">
    <source>
        <dbReference type="ARBA" id="ARBA00023316"/>
    </source>
</evidence>
<dbReference type="Pfam" id="PF01464">
    <property type="entry name" value="SLT"/>
    <property type="match status" value="1"/>
</dbReference>
<dbReference type="PANTHER" id="PTHR35936:SF32">
    <property type="entry name" value="MEMBRANE-BOUND LYTIC MUREIN TRANSGLYCOSYLASE F"/>
    <property type="match status" value="1"/>
</dbReference>
<keyword evidence="3 7" id="KW-0472">Membrane</keyword>
<reference evidence="10" key="1">
    <citation type="submission" date="2023-01" db="EMBL/GenBank/DDBJ databases">
        <title>Biogeochemical cycle of methane in antarctic sediments.</title>
        <authorList>
            <person name="Roldan D.M."/>
            <person name="Menes R.J."/>
        </authorList>
    </citation>
    <scope>NUCLEOTIDE SEQUENCE [LARGE SCALE GENOMIC DNA]</scope>
    <source>
        <strain evidence="10">K-2018 MAG008</strain>
    </source>
</reference>
<protein>
    <recommendedName>
        <fullName evidence="7">Membrane-bound lytic murein transglycosylase F</fullName>
        <ecNumber evidence="7">4.2.2.n1</ecNumber>
    </recommendedName>
    <alternativeName>
        <fullName evidence="7">Murein lyase F</fullName>
    </alternativeName>
</protein>
<comment type="caution">
    <text evidence="7">Lacks conserved residue(s) required for the propagation of feature annotation.</text>
</comment>
<comment type="domain">
    <text evidence="7">The N-terminal domain does not have lytic activity and probably modulates enzymatic activity. The C-terminal domain is the catalytic active domain.</text>
</comment>
<dbReference type="AlphaFoldDB" id="A0AA43Q6U5"/>
<dbReference type="InterPro" id="IPR023346">
    <property type="entry name" value="Lysozyme-like_dom_sf"/>
</dbReference>
<dbReference type="SUPFAM" id="SSF53955">
    <property type="entry name" value="Lysozyme-like"/>
    <property type="match status" value="1"/>
</dbReference>
<dbReference type="SUPFAM" id="SSF53850">
    <property type="entry name" value="Periplasmic binding protein-like II"/>
    <property type="match status" value="1"/>
</dbReference>
<evidence type="ECO:0000256" key="8">
    <source>
        <dbReference type="SAM" id="MobiDB-lite"/>
    </source>
</evidence>
<accession>A0AA43Q6U5</accession>
<dbReference type="NCBIfam" id="NF008112">
    <property type="entry name" value="PRK10859.1"/>
    <property type="match status" value="1"/>
</dbReference>
<feature type="active site" evidence="7">
    <location>
        <position position="348"/>
    </location>
</feature>
<organism evidence="10 11">
    <name type="scientific">Candidatus Methylobacter titanis</name>
    <dbReference type="NCBI Taxonomy" id="3053457"/>
    <lineage>
        <taxon>Bacteria</taxon>
        <taxon>Pseudomonadati</taxon>
        <taxon>Pseudomonadota</taxon>
        <taxon>Gammaproteobacteria</taxon>
        <taxon>Methylococcales</taxon>
        <taxon>Methylococcaceae</taxon>
        <taxon>Methylobacter</taxon>
    </lineage>
</organism>
<dbReference type="GO" id="GO:0016998">
    <property type="term" value="P:cell wall macromolecule catabolic process"/>
    <property type="evidence" value="ECO:0007669"/>
    <property type="project" value="UniProtKB-UniRule"/>
</dbReference>
<comment type="similarity">
    <text evidence="7">In the C-terminal section; belongs to the transglycosylase Slt family.</text>
</comment>
<dbReference type="SMART" id="SM00062">
    <property type="entry name" value="PBPb"/>
    <property type="match status" value="1"/>
</dbReference>
<dbReference type="EMBL" id="JAQSDF010000031">
    <property type="protein sequence ID" value="MDI1231512.1"/>
    <property type="molecule type" value="Genomic_DNA"/>
</dbReference>
<keyword evidence="4 7" id="KW-0998">Cell outer membrane</keyword>
<dbReference type="InterPro" id="IPR001638">
    <property type="entry name" value="Solute-binding_3/MltF_N"/>
</dbReference>
<feature type="compositionally biased region" description="Basic and acidic residues" evidence="8">
    <location>
        <begin position="1"/>
        <end position="13"/>
    </location>
</feature>
<dbReference type="PANTHER" id="PTHR35936">
    <property type="entry name" value="MEMBRANE-BOUND LYTIC MUREIN TRANSGLYCOSYLASE F"/>
    <property type="match status" value="1"/>
</dbReference>
<evidence type="ECO:0000313" key="10">
    <source>
        <dbReference type="EMBL" id="MDI1231512.1"/>
    </source>
</evidence>
<keyword evidence="2 7" id="KW-0732">Signal</keyword>
<dbReference type="GO" id="GO:0009279">
    <property type="term" value="C:cell outer membrane"/>
    <property type="evidence" value="ECO:0007669"/>
    <property type="project" value="UniProtKB-SubCell"/>
</dbReference>
<proteinExistence type="inferred from homology"/>
<evidence type="ECO:0000256" key="7">
    <source>
        <dbReference type="HAMAP-Rule" id="MF_02016"/>
    </source>
</evidence>
<dbReference type="HAMAP" id="MF_02016">
    <property type="entry name" value="MltF"/>
    <property type="match status" value="1"/>
</dbReference>
<comment type="subcellular location">
    <subcellularLocation>
        <location evidence="7">Cell outer membrane</location>
        <topology evidence="7">Peripheral membrane protein</topology>
    </subcellularLocation>
    <text evidence="7">Attached to the inner leaflet of the outer membrane.</text>
</comment>
<keyword evidence="5 7" id="KW-0456">Lyase</keyword>
<evidence type="ECO:0000259" key="9">
    <source>
        <dbReference type="SMART" id="SM00062"/>
    </source>
</evidence>
<dbReference type="CDD" id="cd01009">
    <property type="entry name" value="PBP2_YfhD_N"/>
    <property type="match status" value="1"/>
</dbReference>
<evidence type="ECO:0000256" key="4">
    <source>
        <dbReference type="ARBA" id="ARBA00023237"/>
    </source>
</evidence>
<dbReference type="CDD" id="cd13403">
    <property type="entry name" value="MLTF-like"/>
    <property type="match status" value="1"/>
</dbReference>
<dbReference type="GO" id="GO:0008933">
    <property type="term" value="F:peptidoglycan lytic transglycosylase activity"/>
    <property type="evidence" value="ECO:0007669"/>
    <property type="project" value="UniProtKB-UniRule"/>
</dbReference>
<feature type="domain" description="Solute-binding protein family 3/N-terminal" evidence="9">
    <location>
        <begin position="77"/>
        <end position="301"/>
    </location>
</feature>
<sequence>MRPTARDDGRDCSRQSPAFPPSMEVRSVAIGQEPMRPIILIRLPRLIIGLLLAATLTTCDSGFLSINKLEQVKRAGTLHVLTRNDPTTYYESPEGYTGLEYDLVMLFAEQLGVKAKFETPSTFADILKRISKGKADIAAAGLTITEQRNKSMRFAPAYHEITEQLIYRSGTRRPNNIISLTQGIIEVAKNTSHIDSLAYLKEDTPELDWNVNDELDTNGLLYLVNEGLIDYTVADSNQAILIRRFYPKLNIAFDISEPRQLAWALSPSDDNSLYDEVVRFFNRIKKDKTLDQLLEKHYGHTSSLSYIGNCKFRQQIKSRLSLHQKYFNLAAAQYNIDWRLLAAIGYQESHWLDKAVSPTGVEGIMMLTNTTAAELGIQDRTDSSQSIDGGARYFQQRIQLISEQIPEPDRTWFALASYNVGLGHLDDARVLTEKQGGNPDKWMDVKQHLPLLTQKKWHQQTKHGYARGKEPVIFVENIRSYYDLLVWLTEENQIKKNAMEIDSKNPDNEAVTIDPAAL</sequence>
<dbReference type="InterPro" id="IPR023703">
    <property type="entry name" value="MltF"/>
</dbReference>
<comment type="function">
    <text evidence="7">Murein-degrading enzyme that degrades murein glycan strands and insoluble, high-molecular weight murein sacculi, with the concomitant formation of a 1,6-anhydromuramoyl product. Lytic transglycosylases (LTs) play an integral role in the metabolism of the peptidoglycan (PG) sacculus. Their lytic action creates space within the PG sacculus to allow for its expansion as well as for the insertion of various structures such as secretion systems and flagella.</text>
</comment>
<gene>
    <name evidence="7 10" type="primary">mltF</name>
    <name evidence="10" type="ORF">PSU93_10210</name>
</gene>
<evidence type="ECO:0000256" key="1">
    <source>
        <dbReference type="ARBA" id="ARBA00010333"/>
    </source>
</evidence>
<comment type="caution">
    <text evidence="10">The sequence shown here is derived from an EMBL/GenBank/DDBJ whole genome shotgun (WGS) entry which is preliminary data.</text>
</comment>
<evidence type="ECO:0000313" key="11">
    <source>
        <dbReference type="Proteomes" id="UP001160519"/>
    </source>
</evidence>
<dbReference type="GO" id="GO:0071555">
    <property type="term" value="P:cell wall organization"/>
    <property type="evidence" value="ECO:0007669"/>
    <property type="project" value="UniProtKB-KW"/>
</dbReference>
<name>A0AA43Q6U5_9GAMM</name>
<feature type="region of interest" description="Disordered" evidence="8">
    <location>
        <begin position="1"/>
        <end position="20"/>
    </location>
</feature>
<keyword evidence="11" id="KW-1185">Reference proteome</keyword>
<dbReference type="EC" id="4.2.2.n1" evidence="7"/>
<dbReference type="Gene3D" id="3.40.190.10">
    <property type="entry name" value="Periplasmic binding protein-like II"/>
    <property type="match status" value="2"/>
</dbReference>
<comment type="catalytic activity">
    <reaction evidence="7">
        <text>Exolytic cleavage of the (1-&gt;4)-beta-glycosidic linkage between N-acetylmuramic acid (MurNAc) and N-acetylglucosamine (GlcNAc) residues in peptidoglycan, from either the reducing or the non-reducing ends of the peptidoglycan chains, with concomitant formation of a 1,6-anhydrobond in the MurNAc residue.</text>
        <dbReference type="EC" id="4.2.2.n1"/>
    </reaction>
</comment>
<dbReference type="GO" id="GO:0009253">
    <property type="term" value="P:peptidoglycan catabolic process"/>
    <property type="evidence" value="ECO:0007669"/>
    <property type="project" value="TreeGrafter"/>
</dbReference>
<dbReference type="InterPro" id="IPR008258">
    <property type="entry name" value="Transglycosylase_SLT_dom_1"/>
</dbReference>
<dbReference type="Proteomes" id="UP001160519">
    <property type="component" value="Unassembled WGS sequence"/>
</dbReference>
<feature type="region of interest" description="LT domain" evidence="7">
    <location>
        <begin position="302"/>
        <end position="518"/>
    </location>
</feature>
<dbReference type="Gene3D" id="1.10.530.10">
    <property type="match status" value="1"/>
</dbReference>
<evidence type="ECO:0000256" key="3">
    <source>
        <dbReference type="ARBA" id="ARBA00023136"/>
    </source>
</evidence>
<comment type="similarity">
    <text evidence="7">In the N-terminal section; belongs to the bacterial solute-binding protein 3 family.</text>
</comment>
<comment type="similarity">
    <text evidence="1">Belongs to the bacterial solute-binding protein 3 family.</text>
</comment>